<dbReference type="OrthoDB" id="1050460at2"/>
<reference key="1">
    <citation type="submission" date="2010-11" db="EMBL/GenBank/DDBJ databases">
        <title>The complete genome of Paludibacter propionicigenes DSM 17365.</title>
        <authorList>
            <consortium name="US DOE Joint Genome Institute (JGI-PGF)"/>
            <person name="Lucas S."/>
            <person name="Copeland A."/>
            <person name="Lapidus A."/>
            <person name="Bruce D."/>
            <person name="Goodwin L."/>
            <person name="Pitluck S."/>
            <person name="Kyrpides N."/>
            <person name="Mavromatis K."/>
            <person name="Ivanova N."/>
            <person name="Munk A.C."/>
            <person name="Brettin T."/>
            <person name="Detter J.C."/>
            <person name="Han C."/>
            <person name="Tapia R."/>
            <person name="Land M."/>
            <person name="Hauser L."/>
            <person name="Markowitz V."/>
            <person name="Cheng J.-F."/>
            <person name="Hugenholtz P."/>
            <person name="Woyke T."/>
            <person name="Wu D."/>
            <person name="Gronow S."/>
            <person name="Wellnitz S."/>
            <person name="Brambilla E."/>
            <person name="Klenk H.-P."/>
            <person name="Eisen J.A."/>
        </authorList>
    </citation>
    <scope>NUCLEOTIDE SEQUENCE</scope>
    <source>
        <strain>WB4</strain>
    </source>
</reference>
<dbReference type="Pfam" id="PF14055">
    <property type="entry name" value="NVEALA"/>
    <property type="match status" value="1"/>
</dbReference>
<keyword evidence="1" id="KW-0732">Signal</keyword>
<evidence type="ECO:0008006" key="4">
    <source>
        <dbReference type="Google" id="ProtNLM"/>
    </source>
</evidence>
<proteinExistence type="predicted"/>
<evidence type="ECO:0000313" key="3">
    <source>
        <dbReference type="Proteomes" id="UP000008718"/>
    </source>
</evidence>
<dbReference type="KEGG" id="ppn:Palpr_1567"/>
<protein>
    <recommendedName>
        <fullName evidence="4">NVEALA family protein</fullName>
    </recommendedName>
</protein>
<name>E4T4R8_PALPW</name>
<sequence>MKKKIIGATFVVAIAVVAAFNLNLNKSNAKADLAMSNVEALADGEYSQPVWNIYNRPDGTGYNCYKWGEKICF</sequence>
<evidence type="ECO:0000313" key="2">
    <source>
        <dbReference type="EMBL" id="ADQ79712.1"/>
    </source>
</evidence>
<organism evidence="2 3">
    <name type="scientific">Paludibacter propionicigenes (strain DSM 17365 / JCM 13257 / WB4)</name>
    <dbReference type="NCBI Taxonomy" id="694427"/>
    <lineage>
        <taxon>Bacteria</taxon>
        <taxon>Pseudomonadati</taxon>
        <taxon>Bacteroidota</taxon>
        <taxon>Bacteroidia</taxon>
        <taxon>Bacteroidales</taxon>
        <taxon>Paludibacteraceae</taxon>
        <taxon>Paludibacter</taxon>
    </lineage>
</organism>
<evidence type="ECO:0000256" key="1">
    <source>
        <dbReference type="SAM" id="SignalP"/>
    </source>
</evidence>
<reference evidence="2 3" key="2">
    <citation type="journal article" date="2011" name="Stand. Genomic Sci.">
        <title>Complete genome sequence of Paludibacter propionicigenes type strain (WB4).</title>
        <authorList>
            <person name="Gronow S."/>
            <person name="Munk C."/>
            <person name="Lapidus A."/>
            <person name="Nolan M."/>
            <person name="Lucas S."/>
            <person name="Hammon N."/>
            <person name="Deshpande S."/>
            <person name="Cheng J.F."/>
            <person name="Tapia R."/>
            <person name="Han C."/>
            <person name="Goodwin L."/>
            <person name="Pitluck S."/>
            <person name="Liolios K."/>
            <person name="Ivanova N."/>
            <person name="Mavromatis K."/>
            <person name="Mikhailova N."/>
            <person name="Pati A."/>
            <person name="Chen A."/>
            <person name="Palaniappan K."/>
            <person name="Land M."/>
            <person name="Hauser L."/>
            <person name="Chang Y.J."/>
            <person name="Jeffries C.D."/>
            <person name="Brambilla E."/>
            <person name="Rohde M."/>
            <person name="Goker M."/>
            <person name="Detter J.C."/>
            <person name="Woyke T."/>
            <person name="Bristow J."/>
            <person name="Eisen J.A."/>
            <person name="Markowitz V."/>
            <person name="Hugenholtz P."/>
            <person name="Kyrpides N.C."/>
            <person name="Klenk H.P."/>
        </authorList>
    </citation>
    <scope>NUCLEOTIDE SEQUENCE [LARGE SCALE GENOMIC DNA]</scope>
    <source>
        <strain evidence="3">DSM 17365 / JCM 13257 / WB4</strain>
    </source>
</reference>
<feature type="signal peptide" evidence="1">
    <location>
        <begin position="1"/>
        <end position="19"/>
    </location>
</feature>
<dbReference type="AlphaFoldDB" id="E4T4R8"/>
<feature type="chain" id="PRO_5003186849" description="NVEALA family protein" evidence="1">
    <location>
        <begin position="20"/>
        <end position="73"/>
    </location>
</feature>
<dbReference type="eggNOG" id="ENOG5033MRC">
    <property type="taxonomic scope" value="Bacteria"/>
</dbReference>
<dbReference type="Proteomes" id="UP000008718">
    <property type="component" value="Chromosome"/>
</dbReference>
<dbReference type="EMBL" id="CP002345">
    <property type="protein sequence ID" value="ADQ79712.1"/>
    <property type="molecule type" value="Genomic_DNA"/>
</dbReference>
<keyword evidence="3" id="KW-1185">Reference proteome</keyword>
<accession>E4T4R8</accession>
<dbReference type="HOGENOM" id="CLU_173809_0_1_10"/>
<dbReference type="RefSeq" id="WP_013445081.1">
    <property type="nucleotide sequence ID" value="NC_014734.1"/>
</dbReference>
<dbReference type="InterPro" id="IPR025905">
    <property type="entry name" value="NVEALA"/>
</dbReference>
<gene>
    <name evidence="2" type="ordered locus">Palpr_1567</name>
</gene>